<name>A0A9W7SJP8_9PEZI</name>
<organism evidence="4 5">
    <name type="scientific">Teratosphaeria destructans</name>
    <dbReference type="NCBI Taxonomy" id="418781"/>
    <lineage>
        <taxon>Eukaryota</taxon>
        <taxon>Fungi</taxon>
        <taxon>Dikarya</taxon>
        <taxon>Ascomycota</taxon>
        <taxon>Pezizomycotina</taxon>
        <taxon>Dothideomycetes</taxon>
        <taxon>Dothideomycetidae</taxon>
        <taxon>Mycosphaerellales</taxon>
        <taxon>Teratosphaeriaceae</taxon>
        <taxon>Teratosphaeria</taxon>
    </lineage>
</organism>
<dbReference type="Pfam" id="PF01083">
    <property type="entry name" value="Cutinase"/>
    <property type="match status" value="1"/>
</dbReference>
<dbReference type="SMART" id="SM01110">
    <property type="entry name" value="Cutinase"/>
    <property type="match status" value="1"/>
</dbReference>
<dbReference type="AlphaFoldDB" id="A0A9W7SJP8"/>
<keyword evidence="1" id="KW-0378">Hydrolase</keyword>
<dbReference type="SUPFAM" id="SSF53474">
    <property type="entry name" value="alpha/beta-Hydrolases"/>
    <property type="match status" value="1"/>
</dbReference>
<evidence type="ECO:0000256" key="2">
    <source>
        <dbReference type="ARBA" id="ARBA00023157"/>
    </source>
</evidence>
<proteinExistence type="predicted"/>
<dbReference type="Proteomes" id="UP001138500">
    <property type="component" value="Unassembled WGS sequence"/>
</dbReference>
<dbReference type="EMBL" id="RIBY02002389">
    <property type="protein sequence ID" value="KAH9817376.1"/>
    <property type="molecule type" value="Genomic_DNA"/>
</dbReference>
<protein>
    <submittedName>
        <fullName evidence="4">Carbohydrate esterase family 5 protein</fullName>
    </submittedName>
</protein>
<dbReference type="OrthoDB" id="3225429at2759"/>
<feature type="region of interest" description="Disordered" evidence="3">
    <location>
        <begin position="1"/>
        <end position="20"/>
    </location>
</feature>
<evidence type="ECO:0000313" key="4">
    <source>
        <dbReference type="EMBL" id="KAH9817376.1"/>
    </source>
</evidence>
<sequence length="269" mass="28900">PPRPPDRIQTARASTRHSRGPYDGTYKILHHHSPRSRTDSVAIFTMLSSLGSRANTCALLLAAFAVGFGQSACSSYTIIYTRGVTAPQTEFRPVEMMNSQILAKLPGGKLYNTVYPAAWDLQTSQGVADIVNKITTTLQSHPDECFFLEGYSLGAAVTTNALPKLTGPAFAAVKGVFMFGNSERKAGLACNVDNMGGTSTRNVNGEKIAEGFIPDDWVSKCLDVCIAGDRICDTTDPRTGDTDPHVFYPNDPNTQNMGAQFAIARLSAG</sequence>
<dbReference type="InterPro" id="IPR000675">
    <property type="entry name" value="Cutinase/axe"/>
</dbReference>
<keyword evidence="2" id="KW-1015">Disulfide bond</keyword>
<dbReference type="GO" id="GO:0052689">
    <property type="term" value="F:carboxylic ester hydrolase activity"/>
    <property type="evidence" value="ECO:0007669"/>
    <property type="project" value="UniProtKB-ARBA"/>
</dbReference>
<dbReference type="PANTHER" id="PTHR33630">
    <property type="entry name" value="CUTINASE RV1984C-RELATED-RELATED"/>
    <property type="match status" value="1"/>
</dbReference>
<reference evidence="4 5" key="1">
    <citation type="journal article" date="2018" name="IMA Fungus">
        <title>IMA Genome-F 10: Nine draft genome sequences of Claviceps purpurea s.lat., including C. arundinis, C. humidiphila, and C. cf. spartinae, pseudomolecules for the pitch canker pathogen Fusarium circinatum, draft genome of Davidsoniella eucalypti, Grosmannia galeiformis, Quambalaria eucalypti, and Teratosphaeria destructans.</title>
        <authorList>
            <person name="Wingfield B.D."/>
            <person name="Liu M."/>
            <person name="Nguyen H.D."/>
            <person name="Lane F.A."/>
            <person name="Morgan S.W."/>
            <person name="De Vos L."/>
            <person name="Wilken P.M."/>
            <person name="Duong T.A."/>
            <person name="Aylward J."/>
            <person name="Coetzee M.P."/>
            <person name="Dadej K."/>
            <person name="De Beer Z.W."/>
            <person name="Findlay W."/>
            <person name="Havenga M."/>
            <person name="Kolarik M."/>
            <person name="Menzies J.G."/>
            <person name="Naidoo K."/>
            <person name="Pochopski O."/>
            <person name="Shoukouhi P."/>
            <person name="Santana Q.C."/>
            <person name="Seifert K.A."/>
            <person name="Soal N."/>
            <person name="Steenkamp E.T."/>
            <person name="Tatham C.T."/>
            <person name="van der Nest M.A."/>
            <person name="Wingfield M.J."/>
        </authorList>
    </citation>
    <scope>NUCLEOTIDE SEQUENCE [LARGE SCALE GENOMIC DNA]</scope>
    <source>
        <strain evidence="4">CMW44962</strain>
    </source>
</reference>
<reference evidence="4 5" key="2">
    <citation type="journal article" date="2021" name="Curr. Genet.">
        <title>Genetic response to nitrogen starvation in the aggressive Eucalyptus foliar pathogen Teratosphaeria destructans.</title>
        <authorList>
            <person name="Havenga M."/>
            <person name="Wingfield B.D."/>
            <person name="Wingfield M.J."/>
            <person name="Dreyer L.L."/>
            <person name="Roets F."/>
            <person name="Aylward J."/>
        </authorList>
    </citation>
    <scope>NUCLEOTIDE SEQUENCE [LARGE SCALE GENOMIC DNA]</scope>
    <source>
        <strain evidence="4">CMW44962</strain>
    </source>
</reference>
<dbReference type="Gene3D" id="3.40.50.1820">
    <property type="entry name" value="alpha/beta hydrolase"/>
    <property type="match status" value="1"/>
</dbReference>
<dbReference type="InterPro" id="IPR029058">
    <property type="entry name" value="AB_hydrolase_fold"/>
</dbReference>
<evidence type="ECO:0000256" key="1">
    <source>
        <dbReference type="ARBA" id="ARBA00022801"/>
    </source>
</evidence>
<dbReference type="PANTHER" id="PTHR33630:SF9">
    <property type="entry name" value="CUTINASE 4"/>
    <property type="match status" value="1"/>
</dbReference>
<gene>
    <name evidence="4" type="ORF">Tdes44962_MAKER05500</name>
</gene>
<evidence type="ECO:0000256" key="3">
    <source>
        <dbReference type="SAM" id="MobiDB-lite"/>
    </source>
</evidence>
<comment type="caution">
    <text evidence="4">The sequence shown here is derived from an EMBL/GenBank/DDBJ whole genome shotgun (WGS) entry which is preliminary data.</text>
</comment>
<keyword evidence="5" id="KW-1185">Reference proteome</keyword>
<feature type="non-terminal residue" evidence="4">
    <location>
        <position position="1"/>
    </location>
</feature>
<evidence type="ECO:0000313" key="5">
    <source>
        <dbReference type="Proteomes" id="UP001138500"/>
    </source>
</evidence>
<accession>A0A9W7SJP8</accession>